<evidence type="ECO:0000313" key="2">
    <source>
        <dbReference type="EMBL" id="KAE8335768.1"/>
    </source>
</evidence>
<name>A0A5N6XS27_9EURO</name>
<evidence type="ECO:0008006" key="3">
    <source>
        <dbReference type="Google" id="ProtNLM"/>
    </source>
</evidence>
<protein>
    <recommendedName>
        <fullName evidence="3">Secreted protein</fullName>
    </recommendedName>
</protein>
<dbReference type="AlphaFoldDB" id="A0A5N6XS27"/>
<proteinExistence type="predicted"/>
<organism evidence="2">
    <name type="scientific">Aspergillus arachidicola</name>
    <dbReference type="NCBI Taxonomy" id="656916"/>
    <lineage>
        <taxon>Eukaryota</taxon>
        <taxon>Fungi</taxon>
        <taxon>Dikarya</taxon>
        <taxon>Ascomycota</taxon>
        <taxon>Pezizomycotina</taxon>
        <taxon>Eurotiomycetes</taxon>
        <taxon>Eurotiomycetidae</taxon>
        <taxon>Eurotiales</taxon>
        <taxon>Aspergillaceae</taxon>
        <taxon>Aspergillus</taxon>
        <taxon>Aspergillus subgen. Circumdati</taxon>
    </lineage>
</organism>
<sequence length="77" mass="8985">MGLLFPFIFLFRISYESLSLLSEIAQNRKPRGSRRCDEGWFRRPARSPQLQTPCSDHHKFDCPLNHNNRDPSVSGRP</sequence>
<dbReference type="EMBL" id="ML737209">
    <property type="protein sequence ID" value="KAE8335768.1"/>
    <property type="molecule type" value="Genomic_DNA"/>
</dbReference>
<keyword evidence="1" id="KW-0732">Signal</keyword>
<dbReference type="Proteomes" id="UP000325558">
    <property type="component" value="Unassembled WGS sequence"/>
</dbReference>
<gene>
    <name evidence="2" type="ORF">BDV24DRAFT_143200</name>
</gene>
<reference evidence="2" key="1">
    <citation type="submission" date="2019-04" db="EMBL/GenBank/DDBJ databases">
        <title>Friends and foes A comparative genomics study of 23 Aspergillus species from section Flavi.</title>
        <authorList>
            <consortium name="DOE Joint Genome Institute"/>
            <person name="Kjaerbolling I."/>
            <person name="Vesth T."/>
            <person name="Frisvad J.C."/>
            <person name="Nybo J.L."/>
            <person name="Theobald S."/>
            <person name="Kildgaard S."/>
            <person name="Isbrandt T."/>
            <person name="Kuo A."/>
            <person name="Sato A."/>
            <person name="Lyhne E.K."/>
            <person name="Kogle M.E."/>
            <person name="Wiebenga A."/>
            <person name="Kun R.S."/>
            <person name="Lubbers R.J."/>
            <person name="Makela M.R."/>
            <person name="Barry K."/>
            <person name="Chovatia M."/>
            <person name="Clum A."/>
            <person name="Daum C."/>
            <person name="Haridas S."/>
            <person name="He G."/>
            <person name="LaButti K."/>
            <person name="Lipzen A."/>
            <person name="Mondo S."/>
            <person name="Riley R."/>
            <person name="Salamov A."/>
            <person name="Simmons B.A."/>
            <person name="Magnuson J.K."/>
            <person name="Henrissat B."/>
            <person name="Mortensen U.H."/>
            <person name="Larsen T.O."/>
            <person name="Devries R.P."/>
            <person name="Grigoriev I.V."/>
            <person name="Machida M."/>
            <person name="Baker S.E."/>
            <person name="Andersen M.R."/>
        </authorList>
    </citation>
    <scope>NUCLEOTIDE SEQUENCE</scope>
    <source>
        <strain evidence="2">CBS 117612</strain>
    </source>
</reference>
<evidence type="ECO:0000256" key="1">
    <source>
        <dbReference type="SAM" id="SignalP"/>
    </source>
</evidence>
<feature type="chain" id="PRO_5024888077" description="Secreted protein" evidence="1">
    <location>
        <begin position="20"/>
        <end position="77"/>
    </location>
</feature>
<feature type="signal peptide" evidence="1">
    <location>
        <begin position="1"/>
        <end position="19"/>
    </location>
</feature>
<accession>A0A5N6XS27</accession>